<dbReference type="Gene3D" id="3.80.30.20">
    <property type="entry name" value="tm_1862 like domain"/>
    <property type="match status" value="1"/>
</dbReference>
<feature type="domain" description="MTTase N-terminal" evidence="11">
    <location>
        <begin position="95"/>
        <end position="213"/>
    </location>
</feature>
<dbReference type="PROSITE" id="PS51918">
    <property type="entry name" value="RADICAL_SAM"/>
    <property type="match status" value="1"/>
</dbReference>
<accession>A0A9P0G523</accession>
<evidence type="ECO:0000256" key="5">
    <source>
        <dbReference type="ARBA" id="ARBA00022723"/>
    </source>
</evidence>
<dbReference type="SFLD" id="SFLDG01082">
    <property type="entry name" value="B12-binding_domain_containing"/>
    <property type="match status" value="1"/>
</dbReference>
<name>A0A9P0G523_BEMTA</name>
<protein>
    <recommendedName>
        <fullName evidence="9">CDK5RAP1-like protein</fullName>
    </recommendedName>
</protein>
<evidence type="ECO:0000256" key="8">
    <source>
        <dbReference type="ARBA" id="ARBA00053923"/>
    </source>
</evidence>
<dbReference type="SFLD" id="SFLDG01061">
    <property type="entry name" value="methylthiotransferase"/>
    <property type="match status" value="1"/>
</dbReference>
<feature type="domain" description="Radical SAM core" evidence="12">
    <location>
        <begin position="238"/>
        <end position="492"/>
    </location>
</feature>
<dbReference type="InterPro" id="IPR058240">
    <property type="entry name" value="rSAM_sf"/>
</dbReference>
<evidence type="ECO:0000256" key="4">
    <source>
        <dbReference type="ARBA" id="ARBA00022691"/>
    </source>
</evidence>
<dbReference type="GO" id="GO:0060255">
    <property type="term" value="P:regulation of macromolecule metabolic process"/>
    <property type="evidence" value="ECO:0007669"/>
    <property type="project" value="UniProtKB-ARBA"/>
</dbReference>
<dbReference type="AlphaFoldDB" id="A0A9P0G523"/>
<comment type="similarity">
    <text evidence="2">Belongs to the methylthiotransferase family. MiaB subfamily.</text>
</comment>
<dbReference type="GO" id="GO:0005739">
    <property type="term" value="C:mitochondrion"/>
    <property type="evidence" value="ECO:0007669"/>
    <property type="project" value="TreeGrafter"/>
</dbReference>
<dbReference type="InterPro" id="IPR005839">
    <property type="entry name" value="Methylthiotransferase"/>
</dbReference>
<dbReference type="PANTHER" id="PTHR43020:SF2">
    <property type="entry name" value="MITOCHONDRIAL TRNA METHYLTHIOTRANSFERASE CDK5RAP1"/>
    <property type="match status" value="1"/>
</dbReference>
<dbReference type="GO" id="GO:0046872">
    <property type="term" value="F:metal ion binding"/>
    <property type="evidence" value="ECO:0007669"/>
    <property type="project" value="UniProtKB-KW"/>
</dbReference>
<dbReference type="InterPro" id="IPR013848">
    <property type="entry name" value="Methylthiotransferase_N"/>
</dbReference>
<evidence type="ECO:0000313" key="14">
    <source>
        <dbReference type="Proteomes" id="UP001152759"/>
    </source>
</evidence>
<evidence type="ECO:0000256" key="6">
    <source>
        <dbReference type="ARBA" id="ARBA00023004"/>
    </source>
</evidence>
<evidence type="ECO:0000259" key="12">
    <source>
        <dbReference type="PROSITE" id="PS51918"/>
    </source>
</evidence>
<comment type="function">
    <text evidence="8">Potential regulator of CDK5 activity.</text>
</comment>
<keyword evidence="5" id="KW-0479">Metal-binding</keyword>
<dbReference type="Pfam" id="PF04055">
    <property type="entry name" value="Radical_SAM"/>
    <property type="match status" value="1"/>
</dbReference>
<evidence type="ECO:0000256" key="1">
    <source>
        <dbReference type="ARBA" id="ARBA00001966"/>
    </source>
</evidence>
<dbReference type="SMART" id="SM00729">
    <property type="entry name" value="Elp3"/>
    <property type="match status" value="1"/>
</dbReference>
<evidence type="ECO:0000256" key="2">
    <source>
        <dbReference type="ARBA" id="ARBA00009815"/>
    </source>
</evidence>
<dbReference type="PROSITE" id="PS51449">
    <property type="entry name" value="MTTASE_N"/>
    <property type="match status" value="1"/>
</dbReference>
<dbReference type="Gene3D" id="3.40.50.12160">
    <property type="entry name" value="Methylthiotransferase, N-terminal domain"/>
    <property type="match status" value="1"/>
</dbReference>
<dbReference type="GO" id="GO:0035597">
    <property type="term" value="F:tRNA-2-methylthio-N(6)-dimethylallyladenosine(37) synthase activity"/>
    <property type="evidence" value="ECO:0007669"/>
    <property type="project" value="TreeGrafter"/>
</dbReference>
<dbReference type="InterPro" id="IPR007197">
    <property type="entry name" value="rSAM"/>
</dbReference>
<reference evidence="13" key="1">
    <citation type="submission" date="2021-12" db="EMBL/GenBank/DDBJ databases">
        <authorList>
            <person name="King R."/>
        </authorList>
    </citation>
    <scope>NUCLEOTIDE SEQUENCE</scope>
</reference>
<keyword evidence="4" id="KW-0949">S-adenosyl-L-methionine</keyword>
<sequence length="592" mass="67321">MVHALRIRKILPIARNLDHLSKTFNYSKVLTVIDRSFCDASEPKIQSLKSKLQDGPTLKDFIANNHISESEFVPEDLSAQYSPYLKSSDWTVNRRKVFFDVYGCQMNVSDTEIVWSVLRSAGYEKCESEHEADVILLVTCAIRENPEQKIWKRLHYFHSIKRRKKKNKVKIGVLGCMAERLKHQILEKEKAVDVIAGPDSYKDLPRLLASTYSNSQSAVNVLLSLDETYADVMPVRLNEDSISAFVSIMRGCDNMCTYCIVPFTRGRERSRPVESIKEEVKHLVGQGVKEIILLGQNVNSYRDATTESHFFPSETKLASGFKTVYKPKKGGMRFAELLDQVSQIDPEVRIRFTSPHPKDFPDEVLDVIKSRRNICKNLHLPAQSGNNEILERMRRGYTREAYLELIQHVKETIPSVSLSSDFICGFCGETEEQFQDTLTLMETVPYSVAFMFAYSMREKTTAHRRYKDDVPEDVKKERIARMNVVYRKGASRIHKAYEGDIQLVLVEGVSKRSEHDFYGRNDFNTKVIIPSGSIPASRGSSESQPINPGDYVAVLITESNSQVLKGLPLFHSTLTNFDPIQADNFKGSCVAA</sequence>
<dbReference type="GO" id="GO:0051539">
    <property type="term" value="F:4 iron, 4 sulfur cluster binding"/>
    <property type="evidence" value="ECO:0007669"/>
    <property type="project" value="UniProtKB-KW"/>
</dbReference>
<dbReference type="EMBL" id="OU963865">
    <property type="protein sequence ID" value="CAH0770728.1"/>
    <property type="molecule type" value="Genomic_DNA"/>
</dbReference>
<dbReference type="NCBIfam" id="TIGR00089">
    <property type="entry name" value="MiaB/RimO family radical SAM methylthiotransferase"/>
    <property type="match status" value="1"/>
</dbReference>
<comment type="cofactor">
    <cofactor evidence="1">
        <name>[4Fe-4S] cluster</name>
        <dbReference type="ChEBI" id="CHEBI:49883"/>
    </cofactor>
</comment>
<dbReference type="Proteomes" id="UP001152759">
    <property type="component" value="Chromosome 4"/>
</dbReference>
<evidence type="ECO:0000313" key="13">
    <source>
        <dbReference type="EMBL" id="CAH0770728.1"/>
    </source>
</evidence>
<dbReference type="Pfam" id="PF01938">
    <property type="entry name" value="TRAM"/>
    <property type="match status" value="1"/>
</dbReference>
<evidence type="ECO:0000256" key="9">
    <source>
        <dbReference type="ARBA" id="ARBA00074452"/>
    </source>
</evidence>
<dbReference type="FunFam" id="3.40.50.12160:FF:000003">
    <property type="entry name" value="CDK5 regulatory subunit-associated protein 1"/>
    <property type="match status" value="1"/>
</dbReference>
<keyword evidence="7" id="KW-0411">Iron-sulfur</keyword>
<feature type="domain" description="TRAM" evidence="10">
    <location>
        <begin position="495"/>
        <end position="570"/>
    </location>
</feature>
<dbReference type="NCBIfam" id="TIGR01574">
    <property type="entry name" value="miaB-methiolase"/>
    <property type="match status" value="1"/>
</dbReference>
<dbReference type="SFLD" id="SFLDF00413">
    <property type="entry name" value="CDK5RAP1"/>
    <property type="match status" value="1"/>
</dbReference>
<dbReference type="InterPro" id="IPR006463">
    <property type="entry name" value="MiaB_methiolase"/>
</dbReference>
<dbReference type="Pfam" id="PF00919">
    <property type="entry name" value="UPF0004"/>
    <property type="match status" value="1"/>
</dbReference>
<organism evidence="13 14">
    <name type="scientific">Bemisia tabaci</name>
    <name type="common">Sweetpotato whitefly</name>
    <name type="synonym">Aleurodes tabaci</name>
    <dbReference type="NCBI Taxonomy" id="7038"/>
    <lineage>
        <taxon>Eukaryota</taxon>
        <taxon>Metazoa</taxon>
        <taxon>Ecdysozoa</taxon>
        <taxon>Arthropoda</taxon>
        <taxon>Hexapoda</taxon>
        <taxon>Insecta</taxon>
        <taxon>Pterygota</taxon>
        <taxon>Neoptera</taxon>
        <taxon>Paraneoptera</taxon>
        <taxon>Hemiptera</taxon>
        <taxon>Sternorrhyncha</taxon>
        <taxon>Aleyrodoidea</taxon>
        <taxon>Aleyrodidae</taxon>
        <taxon>Aleyrodinae</taxon>
        <taxon>Bemisia</taxon>
    </lineage>
</organism>
<keyword evidence="6" id="KW-0408">Iron</keyword>
<keyword evidence="14" id="KW-1185">Reference proteome</keyword>
<evidence type="ECO:0000256" key="3">
    <source>
        <dbReference type="ARBA" id="ARBA00022485"/>
    </source>
</evidence>
<dbReference type="SUPFAM" id="SSF102114">
    <property type="entry name" value="Radical SAM enzymes"/>
    <property type="match status" value="1"/>
</dbReference>
<dbReference type="PROSITE" id="PS01278">
    <property type="entry name" value="MTTASE_RADICAL"/>
    <property type="match status" value="1"/>
</dbReference>
<evidence type="ECO:0000256" key="7">
    <source>
        <dbReference type="ARBA" id="ARBA00023014"/>
    </source>
</evidence>
<dbReference type="PANTHER" id="PTHR43020">
    <property type="entry name" value="CDK5 REGULATORY SUBUNIT-ASSOCIATED PROTEIN 1"/>
    <property type="match status" value="1"/>
</dbReference>
<dbReference type="InterPro" id="IPR002792">
    <property type="entry name" value="TRAM_dom"/>
</dbReference>
<gene>
    <name evidence="13" type="ORF">BEMITA_LOCUS7570</name>
</gene>
<dbReference type="FunFam" id="3.80.30.20:FF:000003">
    <property type="entry name" value="CDK5 regulatory subunit-associated protein 1"/>
    <property type="match status" value="1"/>
</dbReference>
<dbReference type="InterPro" id="IPR038135">
    <property type="entry name" value="Methylthiotransferase_N_sf"/>
</dbReference>
<dbReference type="InterPro" id="IPR020612">
    <property type="entry name" value="Methylthiotransferase_CS"/>
</dbReference>
<dbReference type="GO" id="GO:0005829">
    <property type="term" value="C:cytosol"/>
    <property type="evidence" value="ECO:0007669"/>
    <property type="project" value="TreeGrafter"/>
</dbReference>
<dbReference type="PROSITE" id="PS50926">
    <property type="entry name" value="TRAM"/>
    <property type="match status" value="1"/>
</dbReference>
<dbReference type="InterPro" id="IPR006638">
    <property type="entry name" value="Elp3/MiaA/NifB-like_rSAM"/>
</dbReference>
<evidence type="ECO:0000259" key="11">
    <source>
        <dbReference type="PROSITE" id="PS51449"/>
    </source>
</evidence>
<proteinExistence type="inferred from homology"/>
<keyword evidence="3" id="KW-0004">4Fe-4S</keyword>
<dbReference type="SFLD" id="SFLDS00029">
    <property type="entry name" value="Radical_SAM"/>
    <property type="match status" value="1"/>
</dbReference>
<evidence type="ECO:0000259" key="10">
    <source>
        <dbReference type="PROSITE" id="PS50926"/>
    </source>
</evidence>
<dbReference type="SFLD" id="SFLDF00273">
    <property type="entry name" value="(dimethylallyl)adenosine_tRNA"/>
    <property type="match status" value="1"/>
</dbReference>
<dbReference type="GO" id="GO:0080090">
    <property type="term" value="P:regulation of primary metabolic process"/>
    <property type="evidence" value="ECO:0007669"/>
    <property type="project" value="UniProtKB-ARBA"/>
</dbReference>
<dbReference type="InterPro" id="IPR023404">
    <property type="entry name" value="rSAM_horseshoe"/>
</dbReference>